<reference evidence="1 2" key="1">
    <citation type="submission" date="2019-06" db="EMBL/GenBank/DDBJ databases">
        <title>Sequencing the genomes of 1000 actinobacteria strains.</title>
        <authorList>
            <person name="Klenk H.-P."/>
        </authorList>
    </citation>
    <scope>NUCLEOTIDE SEQUENCE [LARGE SCALE GENOMIC DNA]</scope>
    <source>
        <strain evidence="1 2">DSM 8251</strain>
    </source>
</reference>
<dbReference type="InterPro" id="IPR009097">
    <property type="entry name" value="Cyclic_Pdiesterase"/>
</dbReference>
<dbReference type="AlphaFoldDB" id="A0A542ZDC9"/>
<dbReference type="GO" id="GO:0016874">
    <property type="term" value="F:ligase activity"/>
    <property type="evidence" value="ECO:0007669"/>
    <property type="project" value="UniProtKB-KW"/>
</dbReference>
<gene>
    <name evidence="1" type="ORF">FB460_2189</name>
</gene>
<proteinExistence type="predicted"/>
<dbReference type="OrthoDB" id="4425319at2"/>
<evidence type="ECO:0000313" key="2">
    <source>
        <dbReference type="Proteomes" id="UP000316196"/>
    </source>
</evidence>
<protein>
    <submittedName>
        <fullName evidence="1">2'-5' RNA ligase superfamily protein</fullName>
    </submittedName>
</protein>
<dbReference type="SUPFAM" id="SSF55144">
    <property type="entry name" value="LigT-like"/>
    <property type="match status" value="1"/>
</dbReference>
<dbReference type="Pfam" id="PF13563">
    <property type="entry name" value="2_5_RNA_ligase2"/>
    <property type="match status" value="1"/>
</dbReference>
<dbReference type="Gene3D" id="3.90.1140.10">
    <property type="entry name" value="Cyclic phosphodiesterase"/>
    <property type="match status" value="1"/>
</dbReference>
<accession>A0A542ZDC9</accession>
<keyword evidence="1" id="KW-0436">Ligase</keyword>
<name>A0A542ZDC9_9ACTN</name>
<dbReference type="RefSeq" id="WP_142094130.1">
    <property type="nucleotide sequence ID" value="NZ_BAAAMD010000002.1"/>
</dbReference>
<sequence>MTSPDNILLRLDPADEGRVRAVFDALEARGFPRQQQTPHITITFAPTMPADVVDLAGELLPAVVPASFRRAGVVVFGTRRRQTVAWLLETSEELEHIACEVSAANPEGRGRRWTPHLTVGLRLPRRMVGEYITALDALTPPDLAEFTAVRAGLWRPRAQEFTLLAGEAP</sequence>
<comment type="caution">
    <text evidence="1">The sequence shown here is derived from an EMBL/GenBank/DDBJ whole genome shotgun (WGS) entry which is preliminary data.</text>
</comment>
<organism evidence="1 2">
    <name type="scientific">Propioniferax innocua</name>
    <dbReference type="NCBI Taxonomy" id="1753"/>
    <lineage>
        <taxon>Bacteria</taxon>
        <taxon>Bacillati</taxon>
        <taxon>Actinomycetota</taxon>
        <taxon>Actinomycetes</taxon>
        <taxon>Propionibacteriales</taxon>
        <taxon>Propionibacteriaceae</taxon>
        <taxon>Propioniferax</taxon>
    </lineage>
</organism>
<dbReference type="Proteomes" id="UP000316196">
    <property type="component" value="Unassembled WGS sequence"/>
</dbReference>
<evidence type="ECO:0000313" key="1">
    <source>
        <dbReference type="EMBL" id="TQL58328.1"/>
    </source>
</evidence>
<dbReference type="EMBL" id="VFOR01000002">
    <property type="protein sequence ID" value="TQL58328.1"/>
    <property type="molecule type" value="Genomic_DNA"/>
</dbReference>
<keyword evidence="2" id="KW-1185">Reference proteome</keyword>